<dbReference type="EMBL" id="JAACJJ010000042">
    <property type="protein sequence ID" value="KAF5316782.1"/>
    <property type="molecule type" value="Genomic_DNA"/>
</dbReference>
<proteinExistence type="predicted"/>
<sequence>MANMNGAQGIAAALSTCPLASSSDAIAMDDLVLVTFCSPQRFTASDPRHSHVPRILGSSFTHSGGMLYNLRCLFKEHQAAFDPTDSTRYISSSIEFMNALRDIEAFAQLGDAKLAVLQWCLCAHVILTHPASRAERWIAHKHDPQRGFGLRARAPILADQVVWEAIGMMPGDGEVISELASVAVAPAQNQPEGALRTLYGPLRLVNHRCRNYNAEMVALEGTSAFVLYARQDIQPGEWITVNYHSHRLSHDPKHPKEDLSCTCVDCIDNTDDSSNKATSVDTPEGAGSQIAHLQHHHPSLIAALEAREILITENEGALDYVERERKRRSLKSMRHTKKKRAAKRLEREAAEELAKKLQ</sequence>
<dbReference type="Proteomes" id="UP000567179">
    <property type="component" value="Unassembled WGS sequence"/>
</dbReference>
<dbReference type="Pfam" id="PF00856">
    <property type="entry name" value="SET"/>
    <property type="match status" value="1"/>
</dbReference>
<dbReference type="OrthoDB" id="3265353at2759"/>
<dbReference type="AlphaFoldDB" id="A0A8H5EYD0"/>
<keyword evidence="4" id="KW-1185">Reference proteome</keyword>
<dbReference type="InterPro" id="IPR046341">
    <property type="entry name" value="SET_dom_sf"/>
</dbReference>
<feature type="domain" description="SET" evidence="2">
    <location>
        <begin position="135"/>
        <end position="244"/>
    </location>
</feature>
<dbReference type="SUPFAM" id="SSF82199">
    <property type="entry name" value="SET domain"/>
    <property type="match status" value="1"/>
</dbReference>
<evidence type="ECO:0000256" key="1">
    <source>
        <dbReference type="SAM" id="MobiDB-lite"/>
    </source>
</evidence>
<evidence type="ECO:0000259" key="2">
    <source>
        <dbReference type="PROSITE" id="PS50280"/>
    </source>
</evidence>
<dbReference type="SMART" id="SM00317">
    <property type="entry name" value="SET"/>
    <property type="match status" value="1"/>
</dbReference>
<evidence type="ECO:0000313" key="3">
    <source>
        <dbReference type="EMBL" id="KAF5316782.1"/>
    </source>
</evidence>
<gene>
    <name evidence="3" type="ORF">D9619_006527</name>
</gene>
<organism evidence="3 4">
    <name type="scientific">Psilocybe cf. subviscida</name>
    <dbReference type="NCBI Taxonomy" id="2480587"/>
    <lineage>
        <taxon>Eukaryota</taxon>
        <taxon>Fungi</taxon>
        <taxon>Dikarya</taxon>
        <taxon>Basidiomycota</taxon>
        <taxon>Agaricomycotina</taxon>
        <taxon>Agaricomycetes</taxon>
        <taxon>Agaricomycetidae</taxon>
        <taxon>Agaricales</taxon>
        <taxon>Agaricineae</taxon>
        <taxon>Strophariaceae</taxon>
        <taxon>Psilocybe</taxon>
    </lineage>
</organism>
<feature type="region of interest" description="Disordered" evidence="1">
    <location>
        <begin position="327"/>
        <end position="358"/>
    </location>
</feature>
<reference evidence="3 4" key="1">
    <citation type="journal article" date="2020" name="ISME J.">
        <title>Uncovering the hidden diversity of litter-decomposition mechanisms in mushroom-forming fungi.</title>
        <authorList>
            <person name="Floudas D."/>
            <person name="Bentzer J."/>
            <person name="Ahren D."/>
            <person name="Johansson T."/>
            <person name="Persson P."/>
            <person name="Tunlid A."/>
        </authorList>
    </citation>
    <scope>NUCLEOTIDE SEQUENCE [LARGE SCALE GENOMIC DNA]</scope>
    <source>
        <strain evidence="3 4">CBS 101986</strain>
    </source>
</reference>
<name>A0A8H5EYD0_9AGAR</name>
<dbReference type="Gene3D" id="2.170.270.10">
    <property type="entry name" value="SET domain"/>
    <property type="match status" value="1"/>
</dbReference>
<dbReference type="InterPro" id="IPR001214">
    <property type="entry name" value="SET_dom"/>
</dbReference>
<feature type="compositionally biased region" description="Basic residues" evidence="1">
    <location>
        <begin position="327"/>
        <end position="342"/>
    </location>
</feature>
<feature type="compositionally biased region" description="Basic and acidic residues" evidence="1">
    <location>
        <begin position="343"/>
        <end position="358"/>
    </location>
</feature>
<evidence type="ECO:0000313" key="4">
    <source>
        <dbReference type="Proteomes" id="UP000567179"/>
    </source>
</evidence>
<dbReference type="PROSITE" id="PS50280">
    <property type="entry name" value="SET"/>
    <property type="match status" value="1"/>
</dbReference>
<comment type="caution">
    <text evidence="3">The sequence shown here is derived from an EMBL/GenBank/DDBJ whole genome shotgun (WGS) entry which is preliminary data.</text>
</comment>
<protein>
    <recommendedName>
        <fullName evidence="2">SET domain-containing protein</fullName>
    </recommendedName>
</protein>
<accession>A0A8H5EYD0</accession>